<evidence type="ECO:0000313" key="3">
    <source>
        <dbReference type="Proteomes" id="UP000196027"/>
    </source>
</evidence>
<accession>A0A1Y0IGB6</accession>
<dbReference type="Proteomes" id="UP000196027">
    <property type="component" value="Chromosome"/>
</dbReference>
<dbReference type="EMBL" id="CP021425">
    <property type="protein sequence ID" value="ARU58866.1"/>
    <property type="molecule type" value="Genomic_DNA"/>
</dbReference>
<protein>
    <submittedName>
        <fullName evidence="2">Uncharacterized protein</fullName>
    </submittedName>
</protein>
<evidence type="ECO:0000256" key="1">
    <source>
        <dbReference type="SAM" id="MobiDB-lite"/>
    </source>
</evidence>
<name>A0A1Y0IGB6_9GAMM</name>
<proteinExistence type="predicted"/>
<sequence length="311" mass="35665">MRFIVLSLGEQTVTADQKNSPLNLADTQNGVDAVKSIEERRSALEEIARLILNFQRLAASLNNIIAISSNDSLSEKAFELLDSLDEKQRALSSDDVEFRLETLENKIRDDVYYFINLKHDAEPYIAKDIPPDDVLSHQRVEEFKRRVKLVLAYRVLLCERGEQVQGFEIDIPVNTLKNYISKLRIQERIYKAKLLKDMKELQIELKGLIKSYSRIPDLKDRLSSMLTGVECNINHIESGKSVASLPMAFDRIDLNQTAEEPEEVPLPVPEVTEDETSESNRKHGLLDSVNEWLNSPMDVKWKDVRKQQKGQ</sequence>
<keyword evidence="3" id="KW-1185">Reference proteome</keyword>
<reference evidence="2 3" key="1">
    <citation type="submission" date="2017-05" db="EMBL/GenBank/DDBJ databases">
        <title>Genomic insights into alkan degradation activity of Oleiphilus messinensis.</title>
        <authorList>
            <person name="Kozyavkin S.A."/>
            <person name="Slesarev A.I."/>
            <person name="Golyshin P.N."/>
            <person name="Korzhenkov A."/>
            <person name="Golyshina O.N."/>
            <person name="Toshchakov S.V."/>
        </authorList>
    </citation>
    <scope>NUCLEOTIDE SEQUENCE [LARGE SCALE GENOMIC DNA]</scope>
    <source>
        <strain evidence="2 3">ME102</strain>
    </source>
</reference>
<organism evidence="2 3">
    <name type="scientific">Oleiphilus messinensis</name>
    <dbReference type="NCBI Taxonomy" id="141451"/>
    <lineage>
        <taxon>Bacteria</taxon>
        <taxon>Pseudomonadati</taxon>
        <taxon>Pseudomonadota</taxon>
        <taxon>Gammaproteobacteria</taxon>
        <taxon>Oceanospirillales</taxon>
        <taxon>Oleiphilaceae</taxon>
        <taxon>Oleiphilus</taxon>
    </lineage>
</organism>
<dbReference type="KEGG" id="ome:OLMES_4878"/>
<evidence type="ECO:0000313" key="2">
    <source>
        <dbReference type="EMBL" id="ARU58866.1"/>
    </source>
</evidence>
<dbReference type="AlphaFoldDB" id="A0A1Y0IGB6"/>
<gene>
    <name evidence="2" type="ORF">OLMES_4878</name>
</gene>
<feature type="region of interest" description="Disordered" evidence="1">
    <location>
        <begin position="258"/>
        <end position="288"/>
    </location>
</feature>